<dbReference type="Gene3D" id="3.90.1150.10">
    <property type="entry name" value="Aspartate Aminotransferase, domain 1"/>
    <property type="match status" value="1"/>
</dbReference>
<keyword evidence="2" id="KW-0963">Cytoplasm</keyword>
<organism evidence="7 8">
    <name type="scientific">Colletotrichum orbiculare (strain 104-T / ATCC 96160 / CBS 514.97 / LARS 414 / MAFF 240422)</name>
    <name type="common">Cucumber anthracnose fungus</name>
    <name type="synonym">Colletotrichum lagenarium</name>
    <dbReference type="NCBI Taxonomy" id="1213857"/>
    <lineage>
        <taxon>Eukaryota</taxon>
        <taxon>Fungi</taxon>
        <taxon>Dikarya</taxon>
        <taxon>Ascomycota</taxon>
        <taxon>Pezizomycotina</taxon>
        <taxon>Sordariomycetes</taxon>
        <taxon>Hypocreomycetidae</taxon>
        <taxon>Glomerellales</taxon>
        <taxon>Glomerellaceae</taxon>
        <taxon>Colletotrichum</taxon>
        <taxon>Colletotrichum orbiculare species complex</taxon>
    </lineage>
</organism>
<dbReference type="Gene3D" id="2.130.10.10">
    <property type="entry name" value="YVTN repeat-like/Quinoprotein amine dehydrogenase"/>
    <property type="match status" value="1"/>
</dbReference>
<protein>
    <submittedName>
        <fullName evidence="7">WD repeat domain-containing protein 83</fullName>
    </submittedName>
</protein>
<dbReference type="Pfam" id="PF00155">
    <property type="entry name" value="Aminotran_1_2"/>
    <property type="match status" value="1"/>
</dbReference>
<feature type="region of interest" description="Disordered" evidence="5">
    <location>
        <begin position="453"/>
        <end position="473"/>
    </location>
</feature>
<evidence type="ECO:0000313" key="8">
    <source>
        <dbReference type="Proteomes" id="UP000014480"/>
    </source>
</evidence>
<feature type="domain" description="Aminotransferase class I/classII large" evidence="6">
    <location>
        <begin position="64"/>
        <end position="445"/>
    </location>
</feature>
<evidence type="ECO:0000259" key="6">
    <source>
        <dbReference type="Pfam" id="PF00155"/>
    </source>
</evidence>
<dbReference type="STRING" id="1213857.A0A484G7F5"/>
<evidence type="ECO:0000256" key="1">
    <source>
        <dbReference type="ARBA" id="ARBA00004496"/>
    </source>
</evidence>
<feature type="repeat" description="WD" evidence="4">
    <location>
        <begin position="546"/>
        <end position="587"/>
    </location>
</feature>
<evidence type="ECO:0000256" key="4">
    <source>
        <dbReference type="PROSITE-ProRule" id="PRU00221"/>
    </source>
</evidence>
<dbReference type="Gene3D" id="3.40.640.10">
    <property type="entry name" value="Type I PLP-dependent aspartate aminotransferase-like (Major domain)"/>
    <property type="match status" value="1"/>
</dbReference>
<dbReference type="SUPFAM" id="SSF50978">
    <property type="entry name" value="WD40 repeat-like"/>
    <property type="match status" value="1"/>
</dbReference>
<dbReference type="SMART" id="SM00320">
    <property type="entry name" value="WD40"/>
    <property type="match status" value="5"/>
</dbReference>
<dbReference type="GO" id="GO:0005737">
    <property type="term" value="C:cytoplasm"/>
    <property type="evidence" value="ECO:0007669"/>
    <property type="project" value="UniProtKB-SubCell"/>
</dbReference>
<dbReference type="SUPFAM" id="SSF53383">
    <property type="entry name" value="PLP-dependent transferases"/>
    <property type="match status" value="1"/>
</dbReference>
<dbReference type="CDD" id="cd00609">
    <property type="entry name" value="AAT_like"/>
    <property type="match status" value="1"/>
</dbReference>
<dbReference type="InterPro" id="IPR015421">
    <property type="entry name" value="PyrdxlP-dep_Trfase_major"/>
</dbReference>
<dbReference type="PANTHER" id="PTHR22842:SF3">
    <property type="entry name" value="WD REPEAT DOMAIN-CONTAINING PROTEIN 83"/>
    <property type="match status" value="1"/>
</dbReference>
<dbReference type="PANTHER" id="PTHR22842">
    <property type="entry name" value="WD40 REPEAT PROTEIN"/>
    <property type="match status" value="1"/>
</dbReference>
<dbReference type="GO" id="GO:0000398">
    <property type="term" value="P:mRNA splicing, via spliceosome"/>
    <property type="evidence" value="ECO:0007669"/>
    <property type="project" value="TreeGrafter"/>
</dbReference>
<dbReference type="InterPro" id="IPR001680">
    <property type="entry name" value="WD40_rpt"/>
</dbReference>
<reference evidence="8" key="1">
    <citation type="journal article" date="2013" name="New Phytol.">
        <title>Comparative genomic and transcriptomic analyses reveal the hemibiotrophic stage shift of Colletotrichum fungi.</title>
        <authorList>
            <person name="Gan P."/>
            <person name="Ikeda K."/>
            <person name="Irieda H."/>
            <person name="Narusaka M."/>
            <person name="O'Connell R.J."/>
            <person name="Narusaka Y."/>
            <person name="Takano Y."/>
            <person name="Kubo Y."/>
            <person name="Shirasu K."/>
        </authorList>
    </citation>
    <scope>NUCLEOTIDE SEQUENCE [LARGE SCALE GENOMIC DNA]</scope>
    <source>
        <strain evidence="8">104-T / ATCC 96160 / CBS 514.97 / LARS 414 / MAFF 240422</strain>
    </source>
</reference>
<dbReference type="AlphaFoldDB" id="A0A484G7F5"/>
<feature type="repeat" description="WD" evidence="4">
    <location>
        <begin position="592"/>
        <end position="634"/>
    </location>
</feature>
<gene>
    <name evidence="7" type="primary">Wdr83</name>
    <name evidence="7" type="ORF">Cob_v000619</name>
</gene>
<dbReference type="InterPro" id="IPR036322">
    <property type="entry name" value="WD40_repeat_dom_sf"/>
</dbReference>
<reference evidence="8" key="2">
    <citation type="journal article" date="2019" name="Mol. Plant Microbe Interact.">
        <title>Genome sequence resources for four phytopathogenic fungi from the Colletotrichum orbiculare species complex.</title>
        <authorList>
            <person name="Gan P."/>
            <person name="Tsushima A."/>
            <person name="Narusaka M."/>
            <person name="Narusaka Y."/>
            <person name="Takano Y."/>
            <person name="Kubo Y."/>
            <person name="Shirasu K."/>
        </authorList>
    </citation>
    <scope>GENOME REANNOTATION</scope>
    <source>
        <strain evidence="8">104-T / ATCC 96160 / CBS 514.97 / LARS 414 / MAFF 240422</strain>
    </source>
</reference>
<dbReference type="PROSITE" id="PS50294">
    <property type="entry name" value="WD_REPEATS_REGION"/>
    <property type="match status" value="2"/>
</dbReference>
<sequence length="833" mass="89909">MDVTSTSRGIRPSSRALANLDSGAFIDLENEASKLPQYDPETRPDGLIDLSGAVNGLMDDVLGEEMDKFAESYDLRKATRYGGVMGPRDLSEAVSSFVNRHFHPAQAVTPDNILVTNGVTSLIDLMAFGMCDPGEGIMVITPTYMMFPHDVCARAGVRLIPVRPDPPVENQFESRGAADLVQALARAHAAALRDGVTPKTLLLCNPSNPCGRTYPRATLVEMARFCGARDMHLLSDEIYAMSTFDPDRRHPFTSVLSIPADPANPTPAARGRGVVLAENVHCLYGASKDFGGGGLRLGFLVTRNALLWRAVRRLALFTWVSTFPAAFFSRFLRSETAVDRYLATYRERLGRQYELTAGLLRENGIPFGPADSGVFVFVRLTKWLVYFEEGRSGDGSREMRLCRHLLNEAGVFLSPGELSLSPVPGCFRLVYTGSPDTVPIAISRLAKALSHLEQNSKLRDPERGSEDSEESSYKPVAHLMGSNGPVHAVSYSSSPGTYILTGSADRSVRLYNPASQETIPRYTSTITGKPAAAAAKIPEGRLIQTYAAHGYEVLDLSVSSDNERFASCGGDRSVFLWDVASAATTRRFGGSAHGHSARVNCVSFAGDGDSLLVSGGFDTSVRVWDCKSNSAKPVQVLDEAKDAVATLAVRDAEIVAGSVDGRVRSYDVRMGRCVTDTMGASVTSLRLTRDGKAMLVGTLDSKVRLMDREKGVCLKTYADPGWRNEELRVQSVLGGKEKYVVAGDELTAGTGPAGLNGQGKIWAWDLLTGRLVATVSVPWGPEGYEPKKKVLGRDGKAKEKSNVISCLAWRDDGWGDQFCVGGTSGVATVFGSL</sequence>
<dbReference type="InterPro" id="IPR015422">
    <property type="entry name" value="PyrdxlP-dep_Trfase_small"/>
</dbReference>
<dbReference type="PRINTS" id="PR00753">
    <property type="entry name" value="ACCSYNTHASE"/>
</dbReference>
<dbReference type="InterPro" id="IPR015424">
    <property type="entry name" value="PyrdxlP-dep_Trfase"/>
</dbReference>
<dbReference type="InterPro" id="IPR004839">
    <property type="entry name" value="Aminotransferase_I/II_large"/>
</dbReference>
<comment type="caution">
    <text evidence="7">The sequence shown here is derived from an EMBL/GenBank/DDBJ whole genome shotgun (WGS) entry which is preliminary data.</text>
</comment>
<proteinExistence type="inferred from homology"/>
<accession>A0A484G7F5</accession>
<dbReference type="EMBL" id="AMCV02000001">
    <property type="protein sequence ID" value="TDZ25840.1"/>
    <property type="molecule type" value="Genomic_DNA"/>
</dbReference>
<dbReference type="OrthoDB" id="71437at2759"/>
<name>A0A484G7F5_COLOR</name>
<dbReference type="GO" id="GO:0071013">
    <property type="term" value="C:catalytic step 2 spliceosome"/>
    <property type="evidence" value="ECO:0007669"/>
    <property type="project" value="TreeGrafter"/>
</dbReference>
<keyword evidence="4" id="KW-0853">WD repeat</keyword>
<dbReference type="Proteomes" id="UP000014480">
    <property type="component" value="Unassembled WGS sequence"/>
</dbReference>
<comment type="similarity">
    <text evidence="3">Belongs to the WD repeat MORG1 family.</text>
</comment>
<keyword evidence="8" id="KW-1185">Reference proteome</keyword>
<dbReference type="Pfam" id="PF00400">
    <property type="entry name" value="WD40"/>
    <property type="match status" value="3"/>
</dbReference>
<dbReference type="GO" id="GO:0030170">
    <property type="term" value="F:pyridoxal phosphate binding"/>
    <property type="evidence" value="ECO:0007669"/>
    <property type="project" value="InterPro"/>
</dbReference>
<dbReference type="PROSITE" id="PS50082">
    <property type="entry name" value="WD_REPEATS_2"/>
    <property type="match status" value="3"/>
</dbReference>
<dbReference type="CDD" id="cd00200">
    <property type="entry name" value="WD40"/>
    <property type="match status" value="1"/>
</dbReference>
<evidence type="ECO:0000256" key="2">
    <source>
        <dbReference type="ARBA" id="ARBA00022490"/>
    </source>
</evidence>
<feature type="compositionally biased region" description="Basic and acidic residues" evidence="5">
    <location>
        <begin position="454"/>
        <end position="466"/>
    </location>
</feature>
<comment type="subcellular location">
    <subcellularLocation>
        <location evidence="1">Cytoplasm</location>
    </subcellularLocation>
</comment>
<dbReference type="InterPro" id="IPR051980">
    <property type="entry name" value="WD_repeat_MORG1"/>
</dbReference>
<evidence type="ECO:0000313" key="7">
    <source>
        <dbReference type="EMBL" id="TDZ25840.1"/>
    </source>
</evidence>
<dbReference type="InterPro" id="IPR015943">
    <property type="entry name" value="WD40/YVTN_repeat-like_dom_sf"/>
</dbReference>
<evidence type="ECO:0000256" key="5">
    <source>
        <dbReference type="SAM" id="MobiDB-lite"/>
    </source>
</evidence>
<feature type="repeat" description="WD" evidence="4">
    <location>
        <begin position="479"/>
        <end position="521"/>
    </location>
</feature>
<evidence type="ECO:0000256" key="3">
    <source>
        <dbReference type="ARBA" id="ARBA00038145"/>
    </source>
</evidence>